<name>A0A5B8RI27_9VIRU</name>
<evidence type="ECO:0000313" key="2">
    <source>
        <dbReference type="EMBL" id="QEA08266.1"/>
    </source>
</evidence>
<dbReference type="InterPro" id="IPR018879">
    <property type="entry name" value="MSV199_dom"/>
</dbReference>
<dbReference type="EMBL" id="MN081869">
    <property type="protein sequence ID" value="QEA08266.1"/>
    <property type="molecule type" value="Genomic_DNA"/>
</dbReference>
<proteinExistence type="predicted"/>
<reference evidence="2" key="1">
    <citation type="journal article" date="2019" name="Viruses">
        <title>Detection and Characterization of Invertebrate Iridoviruses Found in Reptiles and Prey Insects in Europe over the Past Two Decades.</title>
        <authorList>
            <person name="Papp T."/>
            <person name="Marschang R.E."/>
        </authorList>
    </citation>
    <scope>NUCLEOTIDE SEQUENCE</scope>
    <source>
        <strain evidence="2">Liz-CrIV</strain>
    </source>
</reference>
<sequence>MNKITFMGVELEEQGHSDLIVKALGKSIKLMDLETFIGFEKDPIMNDYFWQIMVTKQRTHLSAMLLQCLGYEGEFRVQQHTLNDF</sequence>
<accession>A0A5B8RI27</accession>
<dbReference type="Pfam" id="PF10553">
    <property type="entry name" value="MSV199"/>
    <property type="match status" value="1"/>
</dbReference>
<evidence type="ECO:0000259" key="1">
    <source>
        <dbReference type="Pfam" id="PF10553"/>
    </source>
</evidence>
<protein>
    <recommendedName>
        <fullName evidence="1">MSV199 domain-containing protein</fullName>
    </recommendedName>
</protein>
<organism evidence="2">
    <name type="scientific">Iridovirus Liz-CrIV</name>
    <dbReference type="NCBI Taxonomy" id="2594309"/>
    <lineage>
        <taxon>Viruses</taxon>
        <taxon>Varidnaviria</taxon>
        <taxon>Bamfordvirae</taxon>
        <taxon>Nucleocytoviricota</taxon>
        <taxon>Megaviricetes</taxon>
        <taxon>Pimascovirales</taxon>
        <taxon>Pimascovirales incertae sedis</taxon>
        <taxon>Iridoviridae</taxon>
    </lineage>
</organism>
<feature type="domain" description="MSV199" evidence="1">
    <location>
        <begin position="31"/>
        <end position="84"/>
    </location>
</feature>